<name>A0ABS0SIY8_9HYPH</name>
<comment type="caution">
    <text evidence="2">The sequence shown here is derived from an EMBL/GenBank/DDBJ whole genome shotgun (WGS) entry which is preliminary data.</text>
</comment>
<dbReference type="InterPro" id="IPR025364">
    <property type="entry name" value="DUF4268"/>
</dbReference>
<proteinExistence type="predicted"/>
<evidence type="ECO:0000313" key="2">
    <source>
        <dbReference type="EMBL" id="MBI1622577.1"/>
    </source>
</evidence>
<feature type="domain" description="DUF4268" evidence="1">
    <location>
        <begin position="37"/>
        <end position="89"/>
    </location>
</feature>
<evidence type="ECO:0000259" key="1">
    <source>
        <dbReference type="Pfam" id="PF14088"/>
    </source>
</evidence>
<accession>A0ABS0SIY8</accession>
<organism evidence="2 3">
    <name type="scientific">Aquamicrobium zhengzhouense</name>
    <dbReference type="NCBI Taxonomy" id="2781738"/>
    <lineage>
        <taxon>Bacteria</taxon>
        <taxon>Pseudomonadati</taxon>
        <taxon>Pseudomonadota</taxon>
        <taxon>Alphaproteobacteria</taxon>
        <taxon>Hyphomicrobiales</taxon>
        <taxon>Phyllobacteriaceae</taxon>
        <taxon>Aquamicrobium</taxon>
    </lineage>
</organism>
<gene>
    <name evidence="2" type="ORF">IOD40_18115</name>
</gene>
<dbReference type="EMBL" id="JADGMQ010000019">
    <property type="protein sequence ID" value="MBI1622577.1"/>
    <property type="molecule type" value="Genomic_DNA"/>
</dbReference>
<dbReference type="Pfam" id="PF14088">
    <property type="entry name" value="DUF4268"/>
    <property type="match status" value="1"/>
</dbReference>
<sequence>MTKLQVLFPVASNLSRSRGWAILLVGPASTLKRNDPPKRQVRTELYIAGDQAKALFLLLQEQRQAFEQEFGYPLEWEELPTRRDCRISV</sequence>
<protein>
    <submittedName>
        <fullName evidence="2">DUF4268 domain-containing protein</fullName>
    </submittedName>
</protein>
<dbReference type="Proteomes" id="UP000601789">
    <property type="component" value="Unassembled WGS sequence"/>
</dbReference>
<keyword evidence="3" id="KW-1185">Reference proteome</keyword>
<evidence type="ECO:0000313" key="3">
    <source>
        <dbReference type="Proteomes" id="UP000601789"/>
    </source>
</evidence>
<reference evidence="2 3" key="1">
    <citation type="submission" date="2020-10" db="EMBL/GenBank/DDBJ databases">
        <title>Aquamicrobium zhengzhouensis sp. nov., a exopolysaccharide producing bacterium isolated from farmland soil.</title>
        <authorList>
            <person name="Wang X."/>
        </authorList>
    </citation>
    <scope>NUCLEOTIDE SEQUENCE [LARGE SCALE GENOMIC DNA]</scope>
    <source>
        <strain evidence="3">cd-1</strain>
    </source>
</reference>